<dbReference type="CDD" id="cd22009">
    <property type="entry name" value="HMG-box_AtHMGB9-like"/>
    <property type="match status" value="1"/>
</dbReference>
<dbReference type="SUPFAM" id="SSF46774">
    <property type="entry name" value="ARID-like"/>
    <property type="match status" value="1"/>
</dbReference>
<dbReference type="GO" id="GO:0005634">
    <property type="term" value="C:nucleus"/>
    <property type="evidence" value="ECO:0007669"/>
    <property type="project" value="UniProtKB-UniRule"/>
</dbReference>
<protein>
    <recommendedName>
        <fullName evidence="12">High mobility group B protein 15</fullName>
    </recommendedName>
</protein>
<keyword evidence="4 6" id="KW-0539">Nucleus</keyword>
<feature type="domain" description="ARID" evidence="9">
    <location>
        <begin position="92"/>
        <end position="183"/>
    </location>
</feature>
<dbReference type="EMBL" id="CP039353">
    <property type="protein sequence ID" value="QCE05716.1"/>
    <property type="molecule type" value="Genomic_DNA"/>
</dbReference>
<feature type="compositionally biased region" description="Basic residues" evidence="7">
    <location>
        <begin position="302"/>
        <end position="313"/>
    </location>
</feature>
<dbReference type="PANTHER" id="PTHR46691">
    <property type="entry name" value="HIGH MOBILITY GROUP B PROTEIN 9"/>
    <property type="match status" value="1"/>
</dbReference>
<evidence type="ECO:0000256" key="7">
    <source>
        <dbReference type="SAM" id="MobiDB-lite"/>
    </source>
</evidence>
<dbReference type="Gene3D" id="1.10.30.10">
    <property type="entry name" value="High mobility group box domain"/>
    <property type="match status" value="1"/>
</dbReference>
<evidence type="ECO:0000256" key="3">
    <source>
        <dbReference type="ARBA" id="ARBA00023163"/>
    </source>
</evidence>
<evidence type="ECO:0000259" key="8">
    <source>
        <dbReference type="PROSITE" id="PS50118"/>
    </source>
</evidence>
<dbReference type="FunFam" id="1.10.30.10:FF:000055">
    <property type="entry name" value="High mobility group B protein 15"/>
    <property type="match status" value="1"/>
</dbReference>
<evidence type="ECO:0000259" key="9">
    <source>
        <dbReference type="PROSITE" id="PS51011"/>
    </source>
</evidence>
<dbReference type="PANTHER" id="PTHR46691:SF3">
    <property type="entry name" value="HIGH MOBILITY GROUP B PROTEIN 15"/>
    <property type="match status" value="1"/>
</dbReference>
<organism evidence="10 11">
    <name type="scientific">Vigna unguiculata</name>
    <name type="common">Cowpea</name>
    <dbReference type="NCBI Taxonomy" id="3917"/>
    <lineage>
        <taxon>Eukaryota</taxon>
        <taxon>Viridiplantae</taxon>
        <taxon>Streptophyta</taxon>
        <taxon>Embryophyta</taxon>
        <taxon>Tracheophyta</taxon>
        <taxon>Spermatophyta</taxon>
        <taxon>Magnoliopsida</taxon>
        <taxon>eudicotyledons</taxon>
        <taxon>Gunneridae</taxon>
        <taxon>Pentapetalae</taxon>
        <taxon>rosids</taxon>
        <taxon>fabids</taxon>
        <taxon>Fabales</taxon>
        <taxon>Fabaceae</taxon>
        <taxon>Papilionoideae</taxon>
        <taxon>50 kb inversion clade</taxon>
        <taxon>NPAAA clade</taxon>
        <taxon>indigoferoid/millettioid clade</taxon>
        <taxon>Phaseoleae</taxon>
        <taxon>Vigna</taxon>
    </lineage>
</organism>
<feature type="domain" description="HMG box" evidence="8">
    <location>
        <begin position="321"/>
        <end position="388"/>
    </location>
</feature>
<dbReference type="FunFam" id="1.10.150.60:FF:000022">
    <property type="entry name" value="High mobility group B protein 15"/>
    <property type="match status" value="1"/>
</dbReference>
<dbReference type="GO" id="GO:0003677">
    <property type="term" value="F:DNA binding"/>
    <property type="evidence" value="ECO:0007669"/>
    <property type="project" value="UniProtKB-UniRule"/>
</dbReference>
<evidence type="ECO:0000313" key="10">
    <source>
        <dbReference type="EMBL" id="QCE05716.1"/>
    </source>
</evidence>
<dbReference type="Proteomes" id="UP000501690">
    <property type="component" value="Linkage Group LG9"/>
</dbReference>
<dbReference type="PROSITE" id="PS51011">
    <property type="entry name" value="ARID"/>
    <property type="match status" value="1"/>
</dbReference>
<keyword evidence="2 6" id="KW-0238">DNA-binding</keyword>
<dbReference type="InterPro" id="IPR036431">
    <property type="entry name" value="ARID_dom_sf"/>
</dbReference>
<dbReference type="Pfam" id="PF00505">
    <property type="entry name" value="HMG_box"/>
    <property type="match status" value="1"/>
</dbReference>
<dbReference type="InterPro" id="IPR001606">
    <property type="entry name" value="ARID_dom"/>
</dbReference>
<name>A0A4D6MW66_VIGUN</name>
<comment type="function">
    <text evidence="5">Binds preferentially DNA with A/T-rich content.</text>
</comment>
<dbReference type="InterPro" id="IPR045303">
    <property type="entry name" value="ARID_HMGB9-like"/>
</dbReference>
<dbReference type="SMART" id="SM00398">
    <property type="entry name" value="HMG"/>
    <property type="match status" value="1"/>
</dbReference>
<dbReference type="AlphaFoldDB" id="A0A4D6MW66"/>
<dbReference type="PROSITE" id="PS50118">
    <property type="entry name" value="HMG_BOX_2"/>
    <property type="match status" value="1"/>
</dbReference>
<keyword evidence="3" id="KW-0804">Transcription</keyword>
<evidence type="ECO:0008006" key="12">
    <source>
        <dbReference type="Google" id="ProtNLM"/>
    </source>
</evidence>
<evidence type="ECO:0000256" key="2">
    <source>
        <dbReference type="ARBA" id="ARBA00023125"/>
    </source>
</evidence>
<dbReference type="PRINTS" id="PR00886">
    <property type="entry name" value="HIGHMOBLTY12"/>
</dbReference>
<dbReference type="Pfam" id="PF01388">
    <property type="entry name" value="ARID"/>
    <property type="match status" value="1"/>
</dbReference>
<feature type="region of interest" description="Disordered" evidence="7">
    <location>
        <begin position="297"/>
        <end position="328"/>
    </location>
</feature>
<keyword evidence="11" id="KW-1185">Reference proteome</keyword>
<dbReference type="SUPFAM" id="SSF47095">
    <property type="entry name" value="HMG-box"/>
    <property type="match status" value="1"/>
</dbReference>
<gene>
    <name evidence="10" type="ORF">DEO72_LG9g721</name>
</gene>
<dbReference type="Gene3D" id="1.10.150.60">
    <property type="entry name" value="ARID DNA-binding domain"/>
    <property type="match status" value="1"/>
</dbReference>
<keyword evidence="1" id="KW-0805">Transcription regulation</keyword>
<evidence type="ECO:0000256" key="6">
    <source>
        <dbReference type="PROSITE-ProRule" id="PRU00267"/>
    </source>
</evidence>
<dbReference type="SMART" id="SM01014">
    <property type="entry name" value="ARID"/>
    <property type="match status" value="1"/>
</dbReference>
<dbReference type="CDD" id="cd16872">
    <property type="entry name" value="ARID_HMGB9-like"/>
    <property type="match status" value="1"/>
</dbReference>
<evidence type="ECO:0000256" key="1">
    <source>
        <dbReference type="ARBA" id="ARBA00023015"/>
    </source>
</evidence>
<dbReference type="InterPro" id="IPR009071">
    <property type="entry name" value="HMG_box_dom"/>
</dbReference>
<reference evidence="10 11" key="1">
    <citation type="submission" date="2019-04" db="EMBL/GenBank/DDBJ databases">
        <title>An improved genome assembly and genetic linkage map for asparagus bean, Vigna unguiculata ssp. sesquipedialis.</title>
        <authorList>
            <person name="Xia Q."/>
            <person name="Zhang R."/>
            <person name="Dong Y."/>
        </authorList>
    </citation>
    <scope>NUCLEOTIDE SEQUENCE [LARGE SCALE GENOMIC DNA]</scope>
    <source>
        <tissue evidence="10">Leaf</tissue>
    </source>
</reference>
<dbReference type="SMART" id="SM00501">
    <property type="entry name" value="BRIGHT"/>
    <property type="match status" value="1"/>
</dbReference>
<sequence length="481" mass="53917">MGSCCYILGNLREFMAVSQLLCTIIPFSWALYPPSHCKLFHHHPFSLLCVLLSGFVACFSPEPPAARSIPIKDVASNFRAYPLPLAKYEEVVDNSQLFMFTLEKLHASMGTKYMIPTVGGRELDLHRLFVEVTSRGGIAKIIRERKWKDVTSVFNFPSTATNASFVLRKYYASLLYHYEQIYYFKSREWDPTAPDVLQNQSTLAVPPPKIQFPQSLPEIQPAVFQQSNVNAAKLPEAMATSSAGSPVIGVIDGKFESGYLVTVTIGSEKLKGVLYQAPQNPIMHASHGAAANNTNASASVGVHRRRRRKKSEIKRRDPAHPKPNRSGYNFFFAEQHARLKALHHGKDREISRMIGELWNKLKESEKTVYQEKAMKDKERYRAEMEDYREKLKMGQVISDAVPLQQRLPEGDADMLDVDLKTDEAEADSLQTPEESSSGGSDYEDYNKTAERGFDMDSLPVIGMGAETSYLGSEDKSSKGGL</sequence>
<dbReference type="InterPro" id="IPR036910">
    <property type="entry name" value="HMG_box_dom_sf"/>
</dbReference>
<feature type="region of interest" description="Disordered" evidence="7">
    <location>
        <begin position="422"/>
        <end position="458"/>
    </location>
</feature>
<accession>A0A4D6MW66</accession>
<feature type="compositionally biased region" description="Basic and acidic residues" evidence="7">
    <location>
        <begin position="444"/>
        <end position="454"/>
    </location>
</feature>
<evidence type="ECO:0000313" key="11">
    <source>
        <dbReference type="Proteomes" id="UP000501690"/>
    </source>
</evidence>
<evidence type="ECO:0000256" key="4">
    <source>
        <dbReference type="ARBA" id="ARBA00023242"/>
    </source>
</evidence>
<proteinExistence type="predicted"/>
<evidence type="ECO:0000256" key="5">
    <source>
        <dbReference type="ARBA" id="ARBA00054600"/>
    </source>
</evidence>
<feature type="DNA-binding region" description="HMG box" evidence="6">
    <location>
        <begin position="321"/>
        <end position="388"/>
    </location>
</feature>